<organism evidence="2 3">
    <name type="scientific">Sporosarcina ureilytica</name>
    <dbReference type="NCBI Taxonomy" id="298596"/>
    <lineage>
        <taxon>Bacteria</taxon>
        <taxon>Bacillati</taxon>
        <taxon>Bacillota</taxon>
        <taxon>Bacilli</taxon>
        <taxon>Bacillales</taxon>
        <taxon>Caryophanaceae</taxon>
        <taxon>Sporosarcina</taxon>
    </lineage>
</organism>
<dbReference type="CDD" id="cd14845">
    <property type="entry name" value="L-Ala-D-Glu_peptidase_like"/>
    <property type="match status" value="1"/>
</dbReference>
<dbReference type="Pfam" id="PF13539">
    <property type="entry name" value="Peptidase_M15_4"/>
    <property type="match status" value="1"/>
</dbReference>
<dbReference type="PANTHER" id="PTHR34385">
    <property type="entry name" value="D-ALANYL-D-ALANINE CARBOXYPEPTIDASE"/>
    <property type="match status" value="1"/>
</dbReference>
<dbReference type="Gene3D" id="3.30.1380.10">
    <property type="match status" value="1"/>
</dbReference>
<dbReference type="PANTHER" id="PTHR34385:SF1">
    <property type="entry name" value="PEPTIDOGLYCAN L-ALANYL-D-GLUTAMATE ENDOPEPTIDASE CWLK"/>
    <property type="match status" value="1"/>
</dbReference>
<dbReference type="EMBL" id="CP017560">
    <property type="protein sequence ID" value="AOV07368.1"/>
    <property type="molecule type" value="Genomic_DNA"/>
</dbReference>
<protein>
    <recommendedName>
        <fullName evidence="1">Peptidase M15C domain-containing protein</fullName>
    </recommendedName>
</protein>
<reference evidence="2 3" key="1">
    <citation type="submission" date="2016-09" db="EMBL/GenBank/DDBJ databases">
        <title>Complete genome sequence of the Lysinibacillus sphaericus LMG 22257, a specie of Bacillus with ureolytic activity that can effectively biodeposit calcium carbonate.</title>
        <authorList>
            <person name="Yan W."/>
        </authorList>
    </citation>
    <scope>NUCLEOTIDE SEQUENCE [LARGE SCALE GENOMIC DNA]</scope>
    <source>
        <strain evidence="2 3">LMG 22257</strain>
    </source>
</reference>
<proteinExistence type="predicted"/>
<evidence type="ECO:0000313" key="2">
    <source>
        <dbReference type="EMBL" id="AOV07368.1"/>
    </source>
</evidence>
<dbReference type="KEGG" id="surl:BI350_07330"/>
<gene>
    <name evidence="2" type="ORF">BI350_07330</name>
</gene>
<dbReference type="InterPro" id="IPR009045">
    <property type="entry name" value="Zn_M74/Hedgehog-like"/>
</dbReference>
<dbReference type="Proteomes" id="UP000185746">
    <property type="component" value="Chromosome"/>
</dbReference>
<evidence type="ECO:0000313" key="3">
    <source>
        <dbReference type="Proteomes" id="UP000185746"/>
    </source>
</evidence>
<dbReference type="AlphaFoldDB" id="A0A1D8JFB0"/>
<keyword evidence="3" id="KW-1185">Reference proteome</keyword>
<name>A0A1D8JFB0_9BACL</name>
<feature type="domain" description="Peptidase M15C" evidence="1">
    <location>
        <begin position="100"/>
        <end position="168"/>
    </location>
</feature>
<evidence type="ECO:0000259" key="1">
    <source>
        <dbReference type="Pfam" id="PF13539"/>
    </source>
</evidence>
<dbReference type="RefSeq" id="WP_075527500.1">
    <property type="nucleotide sequence ID" value="NZ_CP017560.1"/>
</dbReference>
<accession>A0A1D8JFB0</accession>
<dbReference type="InterPro" id="IPR052179">
    <property type="entry name" value="DD-CPase-like"/>
</dbReference>
<dbReference type="InterPro" id="IPR039561">
    <property type="entry name" value="Peptidase_M15C"/>
</dbReference>
<dbReference type="GO" id="GO:0008233">
    <property type="term" value="F:peptidase activity"/>
    <property type="evidence" value="ECO:0007669"/>
    <property type="project" value="InterPro"/>
</dbReference>
<dbReference type="SUPFAM" id="SSF55166">
    <property type="entry name" value="Hedgehog/DD-peptidase"/>
    <property type="match status" value="1"/>
</dbReference>
<sequence length="188" mass="21344">MKKLLNLLLLSLFAFVAFQSFLFIKGNLELSGQVEYEVNVETLPTELHPIVAEKVEILKEKTAEKDIAILITDDYRSFDEQDKLYDKGRRTPGKIVTHAEGGESYHNFGLAVDFALQLENGNVIWDTEYDGNGNGQSDWFEVAEIAKELGFQWGGDWRGFKDYPHLQMDFGLTINNLQGGKRPKIPQS</sequence>